<keyword evidence="1 2" id="KW-0732">Signal</keyword>
<dbReference type="PANTHER" id="PTHR35936:SF19">
    <property type="entry name" value="AMINO-ACID-BINDING PROTEIN YXEM-RELATED"/>
    <property type="match status" value="1"/>
</dbReference>
<protein>
    <submittedName>
        <fullName evidence="4">Amino acid ABC transporter substrate-binding protein</fullName>
    </submittedName>
</protein>
<evidence type="ECO:0000259" key="3">
    <source>
        <dbReference type="SMART" id="SM00062"/>
    </source>
</evidence>
<name>A0A261RLE6_9BORD</name>
<proteinExistence type="predicted"/>
<dbReference type="Proteomes" id="UP000216857">
    <property type="component" value="Unassembled WGS sequence"/>
</dbReference>
<dbReference type="RefSeq" id="WP_094845008.1">
    <property type="nucleotide sequence ID" value="NZ_NEVJ01000001.1"/>
</dbReference>
<feature type="signal peptide" evidence="2">
    <location>
        <begin position="1"/>
        <end position="42"/>
    </location>
</feature>
<dbReference type="PANTHER" id="PTHR35936">
    <property type="entry name" value="MEMBRANE-BOUND LYTIC MUREIN TRANSGLYCOSYLASE F"/>
    <property type="match status" value="1"/>
</dbReference>
<dbReference type="OrthoDB" id="368476at2"/>
<evidence type="ECO:0000313" key="5">
    <source>
        <dbReference type="Proteomes" id="UP000216857"/>
    </source>
</evidence>
<accession>A0A261RLE6</accession>
<dbReference type="Pfam" id="PF00497">
    <property type="entry name" value="SBP_bac_3"/>
    <property type="match status" value="1"/>
</dbReference>
<dbReference type="InterPro" id="IPR001638">
    <property type="entry name" value="Solute-binding_3/MltF_N"/>
</dbReference>
<dbReference type="SUPFAM" id="SSF53850">
    <property type="entry name" value="Periplasmic binding protein-like II"/>
    <property type="match status" value="1"/>
</dbReference>
<gene>
    <name evidence="4" type="ORF">CAL26_00455</name>
</gene>
<organism evidence="4 5">
    <name type="scientific">Bordetella genomosp. 9</name>
    <dbReference type="NCBI Taxonomy" id="1416803"/>
    <lineage>
        <taxon>Bacteria</taxon>
        <taxon>Pseudomonadati</taxon>
        <taxon>Pseudomonadota</taxon>
        <taxon>Betaproteobacteria</taxon>
        <taxon>Burkholderiales</taxon>
        <taxon>Alcaligenaceae</taxon>
        <taxon>Bordetella</taxon>
    </lineage>
</organism>
<dbReference type="Gene3D" id="3.40.190.10">
    <property type="entry name" value="Periplasmic binding protein-like II"/>
    <property type="match status" value="2"/>
</dbReference>
<sequence length="302" mass="32562">MRIKTDAAATAATVSGTGRRSTGRTFFAVAACLLAASLTVQAADLAEIEKRGTMKVATEDDYAPFNYIVDGKPTGFHADMLEDLRKYAKFKVQQDILPWTGLLAAVSAGQYDVAFTGALVTDDRLKTFDFTPPFASAQHYYVKRAGDGRLGDIPTLSGKTVGVQAGSALLARLPELEKMLAKSGGKLGEVVQYQSYPEAYADLANGRLDYVVNAVISVNDLVKARPKVFAKGVAVSGNGFAAWPIPKGNPALLKFMTGFMDHERQSGRLAELQKKWFGESFPDLPTVPITSVDQFHKLAGME</sequence>
<reference evidence="4" key="1">
    <citation type="submission" date="2017-05" db="EMBL/GenBank/DDBJ databases">
        <title>Complete and WGS of Bordetella genogroups.</title>
        <authorList>
            <person name="Spilker T."/>
            <person name="Lipuma J."/>
        </authorList>
    </citation>
    <scope>NUCLEOTIDE SEQUENCE</scope>
    <source>
        <strain evidence="4">AU21707</strain>
    </source>
</reference>
<keyword evidence="5" id="KW-1185">Reference proteome</keyword>
<evidence type="ECO:0000256" key="1">
    <source>
        <dbReference type="ARBA" id="ARBA00022729"/>
    </source>
</evidence>
<comment type="caution">
    <text evidence="4">The sequence shown here is derived from an EMBL/GenBank/DDBJ whole genome shotgun (WGS) entry which is preliminary data.</text>
</comment>
<evidence type="ECO:0000256" key="2">
    <source>
        <dbReference type="SAM" id="SignalP"/>
    </source>
</evidence>
<feature type="chain" id="PRO_5012356559" evidence="2">
    <location>
        <begin position="43"/>
        <end position="302"/>
    </location>
</feature>
<dbReference type="AlphaFoldDB" id="A0A261RLE6"/>
<dbReference type="SMART" id="SM00062">
    <property type="entry name" value="PBPb"/>
    <property type="match status" value="1"/>
</dbReference>
<dbReference type="EMBL" id="NEVJ01000001">
    <property type="protein sequence ID" value="OZI25874.1"/>
    <property type="molecule type" value="Genomic_DNA"/>
</dbReference>
<feature type="domain" description="Solute-binding protein family 3/N-terminal" evidence="3">
    <location>
        <begin position="53"/>
        <end position="280"/>
    </location>
</feature>
<evidence type="ECO:0000313" key="4">
    <source>
        <dbReference type="EMBL" id="OZI25874.1"/>
    </source>
</evidence>